<comment type="caution">
    <text evidence="4">The sequence shown here is derived from an EMBL/GenBank/DDBJ whole genome shotgun (WGS) entry which is preliminary data.</text>
</comment>
<feature type="transmembrane region" description="Helical" evidence="2">
    <location>
        <begin position="20"/>
        <end position="43"/>
    </location>
</feature>
<feature type="domain" description="PLD phosphodiesterase" evidence="3">
    <location>
        <begin position="196"/>
        <end position="223"/>
    </location>
</feature>
<dbReference type="EMBL" id="JAFDVH010000013">
    <property type="protein sequence ID" value="KAG7466351.1"/>
    <property type="molecule type" value="Genomic_DNA"/>
</dbReference>
<dbReference type="InterPro" id="IPR050874">
    <property type="entry name" value="Diverse_PLD-related"/>
</dbReference>
<dbReference type="InterPro" id="IPR001736">
    <property type="entry name" value="PLipase_D/transphosphatidylase"/>
</dbReference>
<evidence type="ECO:0000256" key="1">
    <source>
        <dbReference type="ARBA" id="ARBA00008664"/>
    </source>
</evidence>
<dbReference type="Gene3D" id="3.30.870.10">
    <property type="entry name" value="Endonuclease Chain A"/>
    <property type="match status" value="2"/>
</dbReference>
<sequence length="501" mass="56260">MSSRYWALHDNYVPNRWSPSRLASVVLTVGCLVVIGVLISIALTEKSTAKRNSQDLGDHDQVKTEWDTRNGLRDPVSDEQSKFVLAESIPLYMTYNVNATFGTPLYKAWKDLLAMATKSVDVASFYWTLTGDDIRVNSSTDLPGRDIFKLFQDLPSRNVLVRVATSIPTVAGLSTDLQVLREKGVYVKEVNFGLLTKGILHTKLWIVDMKHVYIGSANMDWRSLTQVKELGVVIYNCSQLAEDLHKIFLSYWVLGHHNASIPDPWPSEFDTSINREHPLLVNISGATSRVYITASPPSFCPAGRTKDLDSILSVIEGAEQFIDVSVMEYFPTSRFIHPRRYWPIIEDALKQSAFDRQVPIRLLISCGRDTDPAMLPFLQSLSALHQPSQNLSIEVKLFIVPVGNQSNIPYSRVNHNKYMVTDKEAYIGTSNWSADYFITTAGVSLVVSQDAAHPSSGRQMLQEQLRGVFERDWNSQFSVALSDLGHHPDCSFTEALRKTAL</sequence>
<reference evidence="4" key="1">
    <citation type="submission" date="2021-01" db="EMBL/GenBank/DDBJ databases">
        <authorList>
            <person name="Zahm M."/>
            <person name="Roques C."/>
            <person name="Cabau C."/>
            <person name="Klopp C."/>
            <person name="Donnadieu C."/>
            <person name="Jouanno E."/>
            <person name="Lampietro C."/>
            <person name="Louis A."/>
            <person name="Herpin A."/>
            <person name="Echchiki A."/>
            <person name="Berthelot C."/>
            <person name="Parey E."/>
            <person name="Roest-Crollius H."/>
            <person name="Braasch I."/>
            <person name="Postlethwait J."/>
            <person name="Bobe J."/>
            <person name="Montfort J."/>
            <person name="Bouchez O."/>
            <person name="Begum T."/>
            <person name="Mejri S."/>
            <person name="Adams A."/>
            <person name="Chen W.-J."/>
            <person name="Guiguen Y."/>
        </authorList>
    </citation>
    <scope>NUCLEOTIDE SEQUENCE</scope>
    <source>
        <strain evidence="4">YG-15Mar2019-1</strain>
        <tissue evidence="4">Brain</tissue>
    </source>
</reference>
<dbReference type="PANTHER" id="PTHR10185:SF8">
    <property type="entry name" value="5'-3' EXONUCLEASE PLD4"/>
    <property type="match status" value="1"/>
</dbReference>
<dbReference type="InterPro" id="IPR032803">
    <property type="entry name" value="PLDc_3"/>
</dbReference>
<dbReference type="Pfam" id="PF13918">
    <property type="entry name" value="PLDc_3"/>
    <property type="match status" value="1"/>
</dbReference>
<dbReference type="OrthoDB" id="1923775at2759"/>
<keyword evidence="2" id="KW-1133">Transmembrane helix</keyword>
<proteinExistence type="inferred from homology"/>
<dbReference type="PROSITE" id="PS50035">
    <property type="entry name" value="PLD"/>
    <property type="match status" value="2"/>
</dbReference>
<protein>
    <recommendedName>
        <fullName evidence="3">PLD phosphodiesterase domain-containing protein</fullName>
    </recommendedName>
</protein>
<name>A0A9D3PVF4_MEGAT</name>
<organism evidence="4 5">
    <name type="scientific">Megalops atlanticus</name>
    <name type="common">Tarpon</name>
    <name type="synonym">Clupea gigantea</name>
    <dbReference type="NCBI Taxonomy" id="7932"/>
    <lineage>
        <taxon>Eukaryota</taxon>
        <taxon>Metazoa</taxon>
        <taxon>Chordata</taxon>
        <taxon>Craniata</taxon>
        <taxon>Vertebrata</taxon>
        <taxon>Euteleostomi</taxon>
        <taxon>Actinopterygii</taxon>
        <taxon>Neopterygii</taxon>
        <taxon>Teleostei</taxon>
        <taxon>Elopiformes</taxon>
        <taxon>Megalopidae</taxon>
        <taxon>Megalops</taxon>
    </lineage>
</organism>
<keyword evidence="5" id="KW-1185">Reference proteome</keyword>
<gene>
    <name evidence="4" type="ORF">MATL_G00163710</name>
</gene>
<dbReference type="PANTHER" id="PTHR10185">
    <property type="entry name" value="PHOSPHOLIPASE D - RELATED"/>
    <property type="match status" value="1"/>
</dbReference>
<dbReference type="Pfam" id="PF00614">
    <property type="entry name" value="PLDc"/>
    <property type="match status" value="1"/>
</dbReference>
<evidence type="ECO:0000313" key="4">
    <source>
        <dbReference type="EMBL" id="KAG7466351.1"/>
    </source>
</evidence>
<dbReference type="SUPFAM" id="SSF56024">
    <property type="entry name" value="Phospholipase D/nuclease"/>
    <property type="match status" value="2"/>
</dbReference>
<feature type="domain" description="PLD phosphodiesterase" evidence="3">
    <location>
        <begin position="410"/>
        <end position="436"/>
    </location>
</feature>
<dbReference type="GO" id="GO:0003824">
    <property type="term" value="F:catalytic activity"/>
    <property type="evidence" value="ECO:0007669"/>
    <property type="project" value="InterPro"/>
</dbReference>
<keyword evidence="2" id="KW-0472">Membrane</keyword>
<accession>A0A9D3PVF4</accession>
<evidence type="ECO:0000256" key="2">
    <source>
        <dbReference type="SAM" id="Phobius"/>
    </source>
</evidence>
<dbReference type="Proteomes" id="UP001046870">
    <property type="component" value="Chromosome 13"/>
</dbReference>
<evidence type="ECO:0000259" key="3">
    <source>
        <dbReference type="PROSITE" id="PS50035"/>
    </source>
</evidence>
<dbReference type="AlphaFoldDB" id="A0A9D3PVF4"/>
<comment type="similarity">
    <text evidence="1">Belongs to the phospholipase D family.</text>
</comment>
<keyword evidence="2" id="KW-0812">Transmembrane</keyword>
<dbReference type="SMART" id="SM00155">
    <property type="entry name" value="PLDc"/>
    <property type="match status" value="2"/>
</dbReference>
<evidence type="ECO:0000313" key="5">
    <source>
        <dbReference type="Proteomes" id="UP001046870"/>
    </source>
</evidence>